<dbReference type="RefSeq" id="WP_332618305.1">
    <property type="nucleotide sequence ID" value="NZ_JAXGFP010000008.1"/>
</dbReference>
<evidence type="ECO:0000256" key="1">
    <source>
        <dbReference type="SAM" id="SignalP"/>
    </source>
</evidence>
<feature type="chain" id="PRO_5045962712" description="Secreted protein" evidence="1">
    <location>
        <begin position="37"/>
        <end position="182"/>
    </location>
</feature>
<sequence length="182" mass="19931">MNGSTRPIAPTSRLLRSYVPASVLLAVLFAAPLAFAQQAGERIEQQMTPDQFKAAGLDQLSAEQLENLNAWLNRTLVAETTKAATVAAQQAKEKIEDENRGFLNFGSDEAVTGRLQGEFRGFGKGREYLLDNGQLWRQTDSASLAGVRLDNPQVTIKPSMIGSAWYLTVEGYNTAAKVQRIK</sequence>
<name>A0ABU7Z2D7_9GAMM</name>
<protein>
    <recommendedName>
        <fullName evidence="4">Secreted protein</fullName>
    </recommendedName>
</protein>
<reference evidence="2 3" key="1">
    <citation type="journal article" date="2016" name="Int. J. Syst. Evol. Microbiol.">
        <title>Lysobacter erysipheiresistens sp. nov., an antagonist of powdery mildew, isolated from tobacco-cultivated soil.</title>
        <authorList>
            <person name="Xie B."/>
            <person name="Li T."/>
            <person name="Lin X."/>
            <person name="Wang C.J."/>
            <person name="Chen Y.J."/>
            <person name="Liu W.J."/>
            <person name="Zhao Z.W."/>
        </authorList>
    </citation>
    <scope>NUCLEOTIDE SEQUENCE [LARGE SCALE GENOMIC DNA]</scope>
    <source>
        <strain evidence="2 3">RS-LYSO-3</strain>
    </source>
</reference>
<keyword evidence="3" id="KW-1185">Reference proteome</keyword>
<dbReference type="EMBL" id="JAXGFP010000008">
    <property type="protein sequence ID" value="MEG3185188.1"/>
    <property type="molecule type" value="Genomic_DNA"/>
</dbReference>
<organism evidence="2 3">
    <name type="scientific">Novilysobacter erysipheiresistens</name>
    <dbReference type="NCBI Taxonomy" id="1749332"/>
    <lineage>
        <taxon>Bacteria</taxon>
        <taxon>Pseudomonadati</taxon>
        <taxon>Pseudomonadota</taxon>
        <taxon>Gammaproteobacteria</taxon>
        <taxon>Lysobacterales</taxon>
        <taxon>Lysobacteraceae</taxon>
        <taxon>Novilysobacter</taxon>
    </lineage>
</organism>
<dbReference type="Proteomes" id="UP001355056">
    <property type="component" value="Unassembled WGS sequence"/>
</dbReference>
<feature type="signal peptide" evidence="1">
    <location>
        <begin position="1"/>
        <end position="36"/>
    </location>
</feature>
<gene>
    <name evidence="2" type="ORF">SNE34_14375</name>
</gene>
<proteinExistence type="predicted"/>
<evidence type="ECO:0000313" key="3">
    <source>
        <dbReference type="Proteomes" id="UP001355056"/>
    </source>
</evidence>
<evidence type="ECO:0008006" key="4">
    <source>
        <dbReference type="Google" id="ProtNLM"/>
    </source>
</evidence>
<evidence type="ECO:0000313" key="2">
    <source>
        <dbReference type="EMBL" id="MEG3185188.1"/>
    </source>
</evidence>
<accession>A0ABU7Z2D7</accession>
<comment type="caution">
    <text evidence="2">The sequence shown here is derived from an EMBL/GenBank/DDBJ whole genome shotgun (WGS) entry which is preliminary data.</text>
</comment>
<keyword evidence="1" id="KW-0732">Signal</keyword>